<keyword evidence="1" id="KW-0805">Transcription regulation</keyword>
<dbReference type="GO" id="GO:0003700">
    <property type="term" value="F:DNA-binding transcription factor activity"/>
    <property type="evidence" value="ECO:0007669"/>
    <property type="project" value="InterPro"/>
</dbReference>
<dbReference type="GO" id="GO:0003677">
    <property type="term" value="F:DNA binding"/>
    <property type="evidence" value="ECO:0007669"/>
    <property type="project" value="UniProtKB-KW"/>
</dbReference>
<keyword evidence="6" id="KW-1185">Reference proteome</keyword>
<dbReference type="RefSeq" id="WP_183398996.1">
    <property type="nucleotide sequence ID" value="NZ_JACIDS010000003.1"/>
</dbReference>
<proteinExistence type="predicted"/>
<dbReference type="Pfam" id="PF07729">
    <property type="entry name" value="FCD"/>
    <property type="match status" value="1"/>
</dbReference>
<evidence type="ECO:0000313" key="6">
    <source>
        <dbReference type="Proteomes" id="UP000553963"/>
    </source>
</evidence>
<dbReference type="InterPro" id="IPR036390">
    <property type="entry name" value="WH_DNA-bd_sf"/>
</dbReference>
<evidence type="ECO:0000256" key="1">
    <source>
        <dbReference type="ARBA" id="ARBA00023015"/>
    </source>
</evidence>
<evidence type="ECO:0000256" key="2">
    <source>
        <dbReference type="ARBA" id="ARBA00023125"/>
    </source>
</evidence>
<evidence type="ECO:0000259" key="4">
    <source>
        <dbReference type="SMART" id="SM00895"/>
    </source>
</evidence>
<feature type="domain" description="GntR C-terminal" evidence="4">
    <location>
        <begin position="157"/>
        <end position="285"/>
    </location>
</feature>
<dbReference type="SUPFAM" id="SSF48008">
    <property type="entry name" value="GntR ligand-binding domain-like"/>
    <property type="match status" value="1"/>
</dbReference>
<dbReference type="EMBL" id="JACIDS010000003">
    <property type="protein sequence ID" value="MBB3931349.1"/>
    <property type="molecule type" value="Genomic_DNA"/>
</dbReference>
<dbReference type="PANTHER" id="PTHR43537:SF51">
    <property type="entry name" value="HTH-TYPE TRANSCRIPTIONAL REGULATOR LGOR-RELATED"/>
    <property type="match status" value="1"/>
</dbReference>
<gene>
    <name evidence="5" type="ORF">GGR25_002399</name>
</gene>
<dbReference type="Proteomes" id="UP000553963">
    <property type="component" value="Unassembled WGS sequence"/>
</dbReference>
<organism evidence="5 6">
    <name type="scientific">Kaistia hirudinis</name>
    <dbReference type="NCBI Taxonomy" id="1293440"/>
    <lineage>
        <taxon>Bacteria</taxon>
        <taxon>Pseudomonadati</taxon>
        <taxon>Pseudomonadota</taxon>
        <taxon>Alphaproteobacteria</taxon>
        <taxon>Hyphomicrobiales</taxon>
        <taxon>Kaistiaceae</taxon>
        <taxon>Kaistia</taxon>
    </lineage>
</organism>
<dbReference type="AlphaFoldDB" id="A0A840AM09"/>
<dbReference type="Pfam" id="PF00392">
    <property type="entry name" value="GntR"/>
    <property type="match status" value="1"/>
</dbReference>
<dbReference type="Gene3D" id="1.20.120.530">
    <property type="entry name" value="GntR ligand-binding domain-like"/>
    <property type="match status" value="1"/>
</dbReference>
<dbReference type="InterPro" id="IPR000524">
    <property type="entry name" value="Tscrpt_reg_HTH_GntR"/>
</dbReference>
<name>A0A840AM09_9HYPH</name>
<dbReference type="InterPro" id="IPR008920">
    <property type="entry name" value="TF_FadR/GntR_C"/>
</dbReference>
<keyword evidence="2 5" id="KW-0238">DNA-binding</keyword>
<accession>A0A840AM09</accession>
<dbReference type="Gene3D" id="1.10.10.10">
    <property type="entry name" value="Winged helix-like DNA-binding domain superfamily/Winged helix DNA-binding domain"/>
    <property type="match status" value="2"/>
</dbReference>
<protein>
    <submittedName>
        <fullName evidence="5">DNA-binding GntR family transcriptional regulator</fullName>
    </submittedName>
</protein>
<keyword evidence="3" id="KW-0804">Transcription</keyword>
<dbReference type="SUPFAM" id="SSF46785">
    <property type="entry name" value="Winged helix' DNA-binding domain"/>
    <property type="match status" value="2"/>
</dbReference>
<reference evidence="5 6" key="1">
    <citation type="submission" date="2020-08" db="EMBL/GenBank/DDBJ databases">
        <title>Genomic Encyclopedia of Type Strains, Phase IV (KMG-IV): sequencing the most valuable type-strain genomes for metagenomic binning, comparative biology and taxonomic classification.</title>
        <authorList>
            <person name="Goeker M."/>
        </authorList>
    </citation>
    <scope>NUCLEOTIDE SEQUENCE [LARGE SCALE GENOMIC DNA]</scope>
    <source>
        <strain evidence="5 6">DSM 25966</strain>
    </source>
</reference>
<comment type="caution">
    <text evidence="5">The sequence shown here is derived from an EMBL/GenBank/DDBJ whole genome shotgun (WGS) entry which is preliminary data.</text>
</comment>
<dbReference type="InterPro" id="IPR011711">
    <property type="entry name" value="GntR_C"/>
</dbReference>
<dbReference type="InterPro" id="IPR036388">
    <property type="entry name" value="WH-like_DNA-bd_sf"/>
</dbReference>
<dbReference type="PANTHER" id="PTHR43537">
    <property type="entry name" value="TRANSCRIPTIONAL REGULATOR, GNTR FAMILY"/>
    <property type="match status" value="1"/>
</dbReference>
<evidence type="ECO:0000313" key="5">
    <source>
        <dbReference type="EMBL" id="MBB3931349.1"/>
    </source>
</evidence>
<dbReference type="SMART" id="SM00895">
    <property type="entry name" value="FCD"/>
    <property type="match status" value="1"/>
</dbReference>
<sequence length="298" mass="34212">MARNNSRFKRAYNEALEICRAIGVGRELPSEPVLAARLDTSRTTVRAVLTRLKSAEIVDWRGRRKIVLRAPGRWDRFDETELSTMSERLEGQFFEWMLRSDVPPDTPLNVSALARRFAVSPSGMTDVLRTVAQFGLIERHGTRGWITRGFNRDYAGELSDFRLVLELDAVRKLCALPDAHPIWPQLDEMEAGHRALLAEIDTRFHDFSKLDERFHATINEVASNRFARSFQSVISLVFNYHYQWNKKDEKPRNETAIHEHLDYIAALRSRDAANAQAAAIRHLTTARETLLRSIGAER</sequence>
<evidence type="ECO:0000256" key="3">
    <source>
        <dbReference type="ARBA" id="ARBA00023163"/>
    </source>
</evidence>